<accession>A0ABW8TRQ0</accession>
<evidence type="ECO:0000313" key="1">
    <source>
        <dbReference type="EMBL" id="MFL0268169.1"/>
    </source>
</evidence>
<dbReference type="EMBL" id="JBJHZY010000001">
    <property type="protein sequence ID" value="MFL0268169.1"/>
    <property type="molecule type" value="Genomic_DNA"/>
</dbReference>
<dbReference type="Proteomes" id="UP001623661">
    <property type="component" value="Unassembled WGS sequence"/>
</dbReference>
<organism evidence="1 2">
    <name type="scientific">Candidatus Clostridium radicumherbarum</name>
    <dbReference type="NCBI Taxonomy" id="3381662"/>
    <lineage>
        <taxon>Bacteria</taxon>
        <taxon>Bacillati</taxon>
        <taxon>Bacillota</taxon>
        <taxon>Clostridia</taxon>
        <taxon>Eubacteriales</taxon>
        <taxon>Clostridiaceae</taxon>
        <taxon>Clostridium</taxon>
    </lineage>
</organism>
<reference evidence="1 2" key="1">
    <citation type="submission" date="2024-11" db="EMBL/GenBank/DDBJ databases">
        <authorList>
            <person name="Heng Y.C."/>
            <person name="Lim A.C.H."/>
            <person name="Lee J.K.Y."/>
            <person name="Kittelmann S."/>
        </authorList>
    </citation>
    <scope>NUCLEOTIDE SEQUENCE [LARGE SCALE GENOMIC DNA]</scope>
    <source>
        <strain evidence="1 2">WILCCON 0202</strain>
    </source>
</reference>
<dbReference type="PROSITE" id="PS51257">
    <property type="entry name" value="PROKAR_LIPOPROTEIN"/>
    <property type="match status" value="1"/>
</dbReference>
<protein>
    <recommendedName>
        <fullName evidence="3">Lipoprotein</fullName>
    </recommendedName>
</protein>
<comment type="caution">
    <text evidence="1">The sequence shown here is derived from an EMBL/GenBank/DDBJ whole genome shotgun (WGS) entry which is preliminary data.</text>
</comment>
<dbReference type="RefSeq" id="WP_406764749.1">
    <property type="nucleotide sequence ID" value="NZ_JBJHZY010000001.1"/>
</dbReference>
<gene>
    <name evidence="1" type="ORF">ACJDUH_08645</name>
</gene>
<evidence type="ECO:0000313" key="2">
    <source>
        <dbReference type="Proteomes" id="UP001623661"/>
    </source>
</evidence>
<sequence length="104" mass="11844">MINRITIFIILVMLIFTGCAKVPTKKVSTEAENTIKKISMIYGEPNPEITLIEVTKQENTFKPMYIVSIIGKFQKGVQKAKKLQFSITKDGKEVWAFESDGWND</sequence>
<keyword evidence="2" id="KW-1185">Reference proteome</keyword>
<name>A0ABW8TRQ0_9CLOT</name>
<proteinExistence type="predicted"/>
<evidence type="ECO:0008006" key="3">
    <source>
        <dbReference type="Google" id="ProtNLM"/>
    </source>
</evidence>